<feature type="transmembrane region" description="Helical" evidence="1">
    <location>
        <begin position="171"/>
        <end position="187"/>
    </location>
</feature>
<evidence type="ECO:0000256" key="1">
    <source>
        <dbReference type="SAM" id="Phobius"/>
    </source>
</evidence>
<name>A0A238KET9_9RHOB</name>
<proteinExistence type="predicted"/>
<keyword evidence="1" id="KW-0812">Transmembrane</keyword>
<feature type="transmembrane region" description="Helical" evidence="1">
    <location>
        <begin position="120"/>
        <end position="141"/>
    </location>
</feature>
<keyword evidence="3" id="KW-1185">Reference proteome</keyword>
<reference evidence="3" key="1">
    <citation type="submission" date="2017-05" db="EMBL/GenBank/DDBJ databases">
        <authorList>
            <person name="Rodrigo-Torres L."/>
            <person name="Arahal R. D."/>
            <person name="Lucena T."/>
        </authorList>
    </citation>
    <scope>NUCLEOTIDE SEQUENCE [LARGE SCALE GENOMIC DNA]</scope>
    <source>
        <strain evidence="3">CECT 8715</strain>
    </source>
</reference>
<feature type="transmembrane region" description="Helical" evidence="1">
    <location>
        <begin position="280"/>
        <end position="302"/>
    </location>
</feature>
<evidence type="ECO:0000313" key="2">
    <source>
        <dbReference type="EMBL" id="SMX40536.1"/>
    </source>
</evidence>
<dbReference type="EMBL" id="FXYG01000002">
    <property type="protein sequence ID" value="SMX40536.1"/>
    <property type="molecule type" value="Genomic_DNA"/>
</dbReference>
<dbReference type="Proteomes" id="UP000202485">
    <property type="component" value="Unassembled WGS sequence"/>
</dbReference>
<feature type="transmembrane region" description="Helical" evidence="1">
    <location>
        <begin position="95"/>
        <end position="113"/>
    </location>
</feature>
<feature type="transmembrane region" description="Helical" evidence="1">
    <location>
        <begin position="339"/>
        <end position="357"/>
    </location>
</feature>
<protein>
    <recommendedName>
        <fullName evidence="4">Glycosyltransferase RgtA/B/C/D-like domain-containing protein</fullName>
    </recommendedName>
</protein>
<feature type="transmembrane region" description="Helical" evidence="1">
    <location>
        <begin position="16"/>
        <end position="38"/>
    </location>
</feature>
<accession>A0A238KET9</accession>
<feature type="transmembrane region" description="Helical" evidence="1">
    <location>
        <begin position="369"/>
        <end position="388"/>
    </location>
</feature>
<sequence length="533" mass="56857">MRDRAVSQAGSGRRRAVLWLLFGGLLAVMLAALFGRIMSFGLRRDELMFVAPAELLGQWRLYQDFFYNHVPDSAWYFRGLYLITGQEGLLGSARLGVFLGWIALIGGTGWVTWRLSGSALLAAFFIAVLMVDGTLLAQAGMAASNNLLPLPFVVWGVGGFLLETQRDHPRPVVFVLIGVCLSIAAGMKVSAVVFIPPVAIATFLMPGHMAFAERVRRVTLPMLAGGLLGALPLFWNMAVDPTVFIAHVLKFHTGPHVAYWQANAASEPDLALGLGGKVQLAYSVWLGGAALVCLFVVAYLAVLARSGGMLLSELGAVLLVLVLIAVTAAFSFVPSPGFPQYYIQPLVMIPLLGALVFRKVGPEQRSQVTPVLAAGFVLLAVLGAPRLVPGLAALSDRSGFTTTRVAQGGEALKAALESSAHPDGPVATIMPIYPLEAQLPVYPELSTGPFAYRIAPYTEPDLATKYVMADAAGLQAVFDSNPPSAFLLGYDPALEQPLLRYAETNGYQPVEISGLGNRYGQGVVYLKPSGATE</sequence>
<keyword evidence="1" id="KW-1133">Transmembrane helix</keyword>
<organism evidence="2 3">
    <name type="scientific">Ruegeria arenilitoris</name>
    <dbReference type="NCBI Taxonomy" id="1173585"/>
    <lineage>
        <taxon>Bacteria</taxon>
        <taxon>Pseudomonadati</taxon>
        <taxon>Pseudomonadota</taxon>
        <taxon>Alphaproteobacteria</taxon>
        <taxon>Rhodobacterales</taxon>
        <taxon>Roseobacteraceae</taxon>
        <taxon>Ruegeria</taxon>
    </lineage>
</organism>
<dbReference type="AlphaFoldDB" id="A0A238KET9"/>
<evidence type="ECO:0000313" key="3">
    <source>
        <dbReference type="Proteomes" id="UP000202485"/>
    </source>
</evidence>
<gene>
    <name evidence="2" type="ORF">RUA8715_01703</name>
</gene>
<keyword evidence="1" id="KW-0472">Membrane</keyword>
<evidence type="ECO:0008006" key="4">
    <source>
        <dbReference type="Google" id="ProtNLM"/>
    </source>
</evidence>
<feature type="transmembrane region" description="Helical" evidence="1">
    <location>
        <begin position="218"/>
        <end position="235"/>
    </location>
</feature>
<feature type="transmembrane region" description="Helical" evidence="1">
    <location>
        <begin position="314"/>
        <end position="333"/>
    </location>
</feature>